<evidence type="ECO:0000256" key="15">
    <source>
        <dbReference type="PROSITE-ProRule" id="PRU01356"/>
    </source>
</evidence>
<reference evidence="19" key="1">
    <citation type="submission" date="2021-03" db="EMBL/GenBank/DDBJ databases">
        <title>Revisited historic fungal species revealed as producer of novel bioactive compounds through whole genome sequencing and comparative genomics.</title>
        <authorList>
            <person name="Vignolle G.A."/>
            <person name="Hochenegger N."/>
            <person name="Mach R.L."/>
            <person name="Mach-Aigner A.R."/>
            <person name="Javad Rahimi M."/>
            <person name="Salim K.A."/>
            <person name="Chan C.M."/>
            <person name="Lim L.B.L."/>
            <person name="Cai F."/>
            <person name="Druzhinina I.S."/>
            <person name="U'Ren J.M."/>
            <person name="Derntl C."/>
        </authorList>
    </citation>
    <scope>NUCLEOTIDE SEQUENCE</scope>
    <source>
        <strain evidence="19">TUCIM 5799</strain>
    </source>
</reference>
<protein>
    <recommendedName>
        <fullName evidence="18">CFEM domain-containing protein</fullName>
    </recommendedName>
</protein>
<dbReference type="GO" id="GO:0005886">
    <property type="term" value="C:plasma membrane"/>
    <property type="evidence" value="ECO:0007669"/>
    <property type="project" value="UniProtKB-SubCell"/>
</dbReference>
<comment type="subcellular location">
    <subcellularLocation>
        <location evidence="1">Cell membrane</location>
        <topology evidence="1">Lipid-anchor</topology>
        <topology evidence="1">GPI-anchor</topology>
    </subcellularLocation>
    <subcellularLocation>
        <location evidence="2">Secreted</location>
    </subcellularLocation>
</comment>
<dbReference type="Proteomes" id="UP000829685">
    <property type="component" value="Unassembled WGS sequence"/>
</dbReference>
<evidence type="ECO:0000256" key="3">
    <source>
        <dbReference type="ARBA" id="ARBA00010031"/>
    </source>
</evidence>
<name>A0A9P9WLD0_9PEZI</name>
<evidence type="ECO:0000256" key="13">
    <source>
        <dbReference type="ARBA" id="ARBA00023180"/>
    </source>
</evidence>
<feature type="region of interest" description="Disordered" evidence="16">
    <location>
        <begin position="112"/>
        <end position="234"/>
    </location>
</feature>
<feature type="compositionally biased region" description="Low complexity" evidence="16">
    <location>
        <begin position="157"/>
        <end position="175"/>
    </location>
</feature>
<keyword evidence="20" id="KW-1185">Reference proteome</keyword>
<evidence type="ECO:0000259" key="18">
    <source>
        <dbReference type="PROSITE" id="PS52012"/>
    </source>
</evidence>
<feature type="compositionally biased region" description="Polar residues" evidence="16">
    <location>
        <begin position="196"/>
        <end position="209"/>
    </location>
</feature>
<keyword evidence="4" id="KW-1003">Cell membrane</keyword>
<evidence type="ECO:0000256" key="17">
    <source>
        <dbReference type="SAM" id="SignalP"/>
    </source>
</evidence>
<keyword evidence="13" id="KW-0325">Glycoprotein</keyword>
<evidence type="ECO:0000256" key="6">
    <source>
        <dbReference type="ARBA" id="ARBA00022617"/>
    </source>
</evidence>
<dbReference type="Pfam" id="PF05730">
    <property type="entry name" value="CFEM"/>
    <property type="match status" value="1"/>
</dbReference>
<evidence type="ECO:0000256" key="14">
    <source>
        <dbReference type="ARBA" id="ARBA00023288"/>
    </source>
</evidence>
<feature type="disulfide bond" evidence="15">
    <location>
        <begin position="44"/>
        <end position="51"/>
    </location>
</feature>
<dbReference type="GO" id="GO:0046872">
    <property type="term" value="F:metal ion binding"/>
    <property type="evidence" value="ECO:0007669"/>
    <property type="project" value="UniProtKB-UniRule"/>
</dbReference>
<keyword evidence="10 15" id="KW-0408">Iron</keyword>
<keyword evidence="5" id="KW-0964">Secreted</keyword>
<keyword evidence="7" id="KW-0336">GPI-anchor</keyword>
<evidence type="ECO:0000256" key="1">
    <source>
        <dbReference type="ARBA" id="ARBA00004609"/>
    </source>
</evidence>
<sequence length="256" mass="24456">MKTFSILLSNFAALVATQTLPANFPTCGTTCFTGLLAQAGNLGCSATDYSCLCTRPRFLFGVRDCANQACPNAGDAQTVIDYGVAFCANAGVAISDISVSSTASVSVSPTTTVFSSDTASSGATGGGGGGSQSSASQTGSAGGASSTPVSTVAIVGTDSSGSPTTTESSTIYSSVSGGGSGAGSNSATSETGSSTITVSNESTTMTTEVPVSHTSGGSGTSGSGQTSTSSSAFAPQRTVGPAGIIAAVGAGFAVLL</sequence>
<evidence type="ECO:0000256" key="4">
    <source>
        <dbReference type="ARBA" id="ARBA00022475"/>
    </source>
</evidence>
<dbReference type="InterPro" id="IPR051735">
    <property type="entry name" value="CFEM_domain"/>
</dbReference>
<evidence type="ECO:0000256" key="8">
    <source>
        <dbReference type="ARBA" id="ARBA00022723"/>
    </source>
</evidence>
<feature type="signal peptide" evidence="17">
    <location>
        <begin position="1"/>
        <end position="17"/>
    </location>
</feature>
<feature type="domain" description="CFEM" evidence="18">
    <location>
        <begin position="1"/>
        <end position="112"/>
    </location>
</feature>
<dbReference type="GO" id="GO:0005576">
    <property type="term" value="C:extracellular region"/>
    <property type="evidence" value="ECO:0007669"/>
    <property type="project" value="UniProtKB-SubCell"/>
</dbReference>
<keyword evidence="9 17" id="KW-0732">Signal</keyword>
<comment type="similarity">
    <text evidence="3">Belongs to the RBT5 family.</text>
</comment>
<evidence type="ECO:0000256" key="11">
    <source>
        <dbReference type="ARBA" id="ARBA00023136"/>
    </source>
</evidence>
<dbReference type="SMART" id="SM00747">
    <property type="entry name" value="CFEM"/>
    <property type="match status" value="1"/>
</dbReference>
<keyword evidence="14" id="KW-0449">Lipoprotein</keyword>
<comment type="caution">
    <text evidence="19">The sequence shown here is derived from an EMBL/GenBank/DDBJ whole genome shotgun (WGS) entry which is preliminary data.</text>
</comment>
<feature type="binding site" description="axial binding residue" evidence="15">
    <location>
        <position position="48"/>
    </location>
    <ligand>
        <name>heme</name>
        <dbReference type="ChEBI" id="CHEBI:30413"/>
    </ligand>
    <ligandPart>
        <name>Fe</name>
        <dbReference type="ChEBI" id="CHEBI:18248"/>
    </ligandPart>
</feature>
<accession>A0A9P9WLD0</accession>
<keyword evidence="11" id="KW-0472">Membrane</keyword>
<keyword evidence="6 15" id="KW-0349">Heme</keyword>
<dbReference type="EMBL" id="JAFIMR010000016">
    <property type="protein sequence ID" value="KAI1868953.1"/>
    <property type="molecule type" value="Genomic_DNA"/>
</dbReference>
<comment type="caution">
    <text evidence="15">Lacks conserved residue(s) required for the propagation of feature annotation.</text>
</comment>
<evidence type="ECO:0000256" key="16">
    <source>
        <dbReference type="SAM" id="MobiDB-lite"/>
    </source>
</evidence>
<dbReference type="InterPro" id="IPR008427">
    <property type="entry name" value="Extracellular_membr_CFEM_dom"/>
</dbReference>
<evidence type="ECO:0000313" key="20">
    <source>
        <dbReference type="Proteomes" id="UP000829685"/>
    </source>
</evidence>
<evidence type="ECO:0000256" key="10">
    <source>
        <dbReference type="ARBA" id="ARBA00023004"/>
    </source>
</evidence>
<feature type="chain" id="PRO_5040220655" description="CFEM domain-containing protein" evidence="17">
    <location>
        <begin position="18"/>
        <end position="256"/>
    </location>
</feature>
<keyword evidence="12 15" id="KW-1015">Disulfide bond</keyword>
<evidence type="ECO:0000256" key="7">
    <source>
        <dbReference type="ARBA" id="ARBA00022622"/>
    </source>
</evidence>
<dbReference type="PANTHER" id="PTHR37928">
    <property type="entry name" value="CFEM DOMAIN PROTEIN (AFU_ORTHOLOGUE AFUA_6G14090)"/>
    <property type="match status" value="1"/>
</dbReference>
<gene>
    <name evidence="19" type="ORF">JX265_006932</name>
</gene>
<dbReference type="GO" id="GO:0098552">
    <property type="term" value="C:side of membrane"/>
    <property type="evidence" value="ECO:0007669"/>
    <property type="project" value="UniProtKB-KW"/>
</dbReference>
<organism evidence="19 20">
    <name type="scientific">Neoarthrinium moseri</name>
    <dbReference type="NCBI Taxonomy" id="1658444"/>
    <lineage>
        <taxon>Eukaryota</taxon>
        <taxon>Fungi</taxon>
        <taxon>Dikarya</taxon>
        <taxon>Ascomycota</taxon>
        <taxon>Pezizomycotina</taxon>
        <taxon>Sordariomycetes</taxon>
        <taxon>Xylariomycetidae</taxon>
        <taxon>Amphisphaeriales</taxon>
        <taxon>Apiosporaceae</taxon>
        <taxon>Neoarthrinium</taxon>
    </lineage>
</organism>
<dbReference type="PANTHER" id="PTHR37928:SF1">
    <property type="entry name" value="CFEM DOMAIN PROTEIN (AFU_ORTHOLOGUE AFUA_6G14090)"/>
    <property type="match status" value="1"/>
</dbReference>
<keyword evidence="8 15" id="KW-0479">Metal-binding</keyword>
<dbReference type="PROSITE" id="PS52012">
    <property type="entry name" value="CFEM"/>
    <property type="match status" value="1"/>
</dbReference>
<evidence type="ECO:0000256" key="2">
    <source>
        <dbReference type="ARBA" id="ARBA00004613"/>
    </source>
</evidence>
<feature type="compositionally biased region" description="Low complexity" evidence="16">
    <location>
        <begin position="183"/>
        <end position="195"/>
    </location>
</feature>
<evidence type="ECO:0000256" key="12">
    <source>
        <dbReference type="ARBA" id="ARBA00023157"/>
    </source>
</evidence>
<evidence type="ECO:0000313" key="19">
    <source>
        <dbReference type="EMBL" id="KAI1868953.1"/>
    </source>
</evidence>
<proteinExistence type="inferred from homology"/>
<feature type="compositionally biased region" description="Low complexity" evidence="16">
    <location>
        <begin position="112"/>
        <end position="122"/>
    </location>
</feature>
<evidence type="ECO:0000256" key="5">
    <source>
        <dbReference type="ARBA" id="ARBA00022525"/>
    </source>
</evidence>
<dbReference type="AlphaFoldDB" id="A0A9P9WLD0"/>
<evidence type="ECO:0000256" key="9">
    <source>
        <dbReference type="ARBA" id="ARBA00022729"/>
    </source>
</evidence>
<feature type="compositionally biased region" description="Low complexity" evidence="16">
    <location>
        <begin position="132"/>
        <end position="147"/>
    </location>
</feature>